<evidence type="ECO:0000313" key="4">
    <source>
        <dbReference type="Proteomes" id="UP000766698"/>
    </source>
</evidence>
<keyword evidence="4" id="KW-1185">Reference proteome</keyword>
<dbReference type="RefSeq" id="WP_182856325.1">
    <property type="nucleotide sequence ID" value="NZ_WMLF01000219.1"/>
</dbReference>
<dbReference type="Pfam" id="PF06259">
    <property type="entry name" value="Abhydrolase_8"/>
    <property type="match status" value="1"/>
</dbReference>
<sequence>MSELRDVRLTAFSTAAGGWRKASNQARTDREFVDREMSAKLAEAEGESKAEAVRALQRLSRNYQYIHVQCGLVHTTLRSLAEDLAKPQRRLKRLLEEAAEARLSVHDDGRVSYPAGVGPDGEQVPGGTAGPTGGQPTRAGTLSATDEVMMQKQAARGVLNPRAALAGRISADIHRTLREAAQVDRQHSATLAKLTTERGLKVSAAMWSDSKADRKAVHGIASDNFEKSDIPKGKTPTENARWWDGLSAAERDAYVTLYPASVGALDGIPADVRDTANRVVFREEHANTTAALARHMANEPPRSSQWGSRKEGTTYVSEEWKRWDAERSRLERAVKGMSDIDRRFAQSGVEGVPGAYLLGFSTEGVGRAIIANGNPDTAARTAVYVPGTTTNLGTVDSDLERMTNLYRAAKSLDGKQKLSTIMWFGYDAPQSIIDDAPLSRYANKGAPAYAKFLDGLEAANRTENGGHRIAVGHSYGTTLIGAAARQGGLNAGDVIFVGSPGVQGKTADELRLPKGHVWNQTADGDSVPAVGKFGHGKGDWGVRIDPRLGIPQWHPGEVKLPQTPSSPGFGAHQMTTDTSGHTDYWDADTQSLKNQAAVVAGEYDEVRRERQGR</sequence>
<evidence type="ECO:0000256" key="1">
    <source>
        <dbReference type="SAM" id="MobiDB-lite"/>
    </source>
</evidence>
<evidence type="ECO:0000259" key="2">
    <source>
        <dbReference type="Pfam" id="PF06259"/>
    </source>
</evidence>
<dbReference type="SUPFAM" id="SSF53474">
    <property type="entry name" value="alpha/beta-Hydrolases"/>
    <property type="match status" value="1"/>
</dbReference>
<organism evidence="3 4">
    <name type="scientific">Streptomyces durbertensis</name>
    <dbReference type="NCBI Taxonomy" id="2448886"/>
    <lineage>
        <taxon>Bacteria</taxon>
        <taxon>Bacillati</taxon>
        <taxon>Actinomycetota</taxon>
        <taxon>Actinomycetes</taxon>
        <taxon>Kitasatosporales</taxon>
        <taxon>Streptomycetaceae</taxon>
        <taxon>Streptomyces</taxon>
    </lineage>
</organism>
<comment type="caution">
    <text evidence="3">The sequence shown here is derived from an EMBL/GenBank/DDBJ whole genome shotgun (WGS) entry which is preliminary data.</text>
</comment>
<accession>A0ABR6EI18</accession>
<feature type="region of interest" description="Disordered" evidence="1">
    <location>
        <begin position="110"/>
        <end position="138"/>
    </location>
</feature>
<dbReference type="Proteomes" id="UP000766698">
    <property type="component" value="Unassembled WGS sequence"/>
</dbReference>
<feature type="region of interest" description="Disordered" evidence="1">
    <location>
        <begin position="563"/>
        <end position="589"/>
    </location>
</feature>
<dbReference type="InterPro" id="IPR010427">
    <property type="entry name" value="DUF1023"/>
</dbReference>
<gene>
    <name evidence="3" type="ORF">GL263_15625</name>
</gene>
<dbReference type="EMBL" id="WMLF01000219">
    <property type="protein sequence ID" value="MBB1244986.1"/>
    <property type="molecule type" value="Genomic_DNA"/>
</dbReference>
<reference evidence="4" key="1">
    <citation type="journal article" date="2020" name="Syst. Appl. Microbiol.">
        <title>Streptomyces alkaliterrae sp. nov., isolated from an alkaline soil, and emended descriptions of Streptomyces alkaliphilus, Streptomyces calidiresistens and Streptomyces durbertensis.</title>
        <authorList>
            <person name="Swiecimska M."/>
            <person name="Golinska P."/>
            <person name="Nouioui I."/>
            <person name="Wypij M."/>
            <person name="Rai M."/>
            <person name="Sangal V."/>
            <person name="Goodfellow M."/>
        </authorList>
    </citation>
    <scope>NUCLEOTIDE SEQUENCE [LARGE SCALE GENOMIC DNA]</scope>
    <source>
        <strain evidence="4">DSM 104538</strain>
    </source>
</reference>
<dbReference type="InterPro" id="IPR029058">
    <property type="entry name" value="AB_hydrolase_fold"/>
</dbReference>
<evidence type="ECO:0000313" key="3">
    <source>
        <dbReference type="EMBL" id="MBB1244986.1"/>
    </source>
</evidence>
<proteinExistence type="predicted"/>
<feature type="domain" description="DUF1023" evidence="2">
    <location>
        <begin position="365"/>
        <end position="532"/>
    </location>
</feature>
<name>A0ABR6EI18_9ACTN</name>
<protein>
    <recommendedName>
        <fullName evidence="2">DUF1023 domain-containing protein</fullName>
    </recommendedName>
</protein>